<proteinExistence type="predicted"/>
<keyword evidence="3" id="KW-1185">Reference proteome</keyword>
<evidence type="ECO:0000313" key="3">
    <source>
        <dbReference type="Proteomes" id="UP000054618"/>
    </source>
</evidence>
<dbReference type="Pfam" id="PF13539">
    <property type="entry name" value="Peptidase_M15_4"/>
    <property type="match status" value="1"/>
</dbReference>
<reference evidence="2 3" key="1">
    <citation type="submission" date="2015-11" db="EMBL/GenBank/DDBJ databases">
        <title>Genomic analysis of 38 Legionella species identifies large and diverse effector repertoires.</title>
        <authorList>
            <person name="Burstein D."/>
            <person name="Amaro F."/>
            <person name="Zusman T."/>
            <person name="Lifshitz Z."/>
            <person name="Cohen O."/>
            <person name="Gilbert J.A."/>
            <person name="Pupko T."/>
            <person name="Shuman H.A."/>
            <person name="Segal G."/>
        </authorList>
    </citation>
    <scope>NUCLEOTIDE SEQUENCE [LARGE SCALE GENOMIC DNA]</scope>
    <source>
        <strain evidence="2 3">CDC#1442-AUS-E</strain>
    </source>
</reference>
<dbReference type="GO" id="GO:0008233">
    <property type="term" value="F:peptidase activity"/>
    <property type="evidence" value="ECO:0007669"/>
    <property type="project" value="InterPro"/>
</dbReference>
<sequence>MIRIAFLLIFLVFSMNAGAYSYFKSRIKSIPQSTQILMKRYTWRPGCPVPINQLVLVKLSYWGFDKKTHEGMLIVHQDIAHEVVEIFRRLYQKKYPVEQMKLMEEYKGNDELSMQANNTSAFNCREVTNQPGIYSQHSYGRAIDINPLINPYVKGALILPQQAKNFASRKQTYPGKIAENTPFYQLFKSYHWDWGGSWFDLQDYQHFEKRANGEKRNPYGYS</sequence>
<feature type="domain" description="Peptidase M15C" evidence="1">
    <location>
        <begin position="129"/>
        <end position="209"/>
    </location>
</feature>
<accession>A0A0W0Y159</accession>
<protein>
    <recommendedName>
        <fullName evidence="1">Peptidase M15C domain-containing protein</fullName>
    </recommendedName>
</protein>
<evidence type="ECO:0000259" key="1">
    <source>
        <dbReference type="Pfam" id="PF13539"/>
    </source>
</evidence>
<dbReference type="Proteomes" id="UP000054618">
    <property type="component" value="Unassembled WGS sequence"/>
</dbReference>
<dbReference type="PATRIC" id="fig|45073.5.peg.1871"/>
<dbReference type="OrthoDB" id="9799970at2"/>
<evidence type="ECO:0000313" key="2">
    <source>
        <dbReference type="EMBL" id="KTD50448.1"/>
    </source>
</evidence>
<organism evidence="2 3">
    <name type="scientific">Legionella quinlivanii</name>
    <dbReference type="NCBI Taxonomy" id="45073"/>
    <lineage>
        <taxon>Bacteria</taxon>
        <taxon>Pseudomonadati</taxon>
        <taxon>Pseudomonadota</taxon>
        <taxon>Gammaproteobacteria</taxon>
        <taxon>Legionellales</taxon>
        <taxon>Legionellaceae</taxon>
        <taxon>Legionella</taxon>
    </lineage>
</organism>
<dbReference type="EMBL" id="LNYS01000008">
    <property type="protein sequence ID" value="KTD50448.1"/>
    <property type="molecule type" value="Genomic_DNA"/>
</dbReference>
<dbReference type="SUPFAM" id="SSF55166">
    <property type="entry name" value="Hedgehog/DD-peptidase"/>
    <property type="match status" value="1"/>
</dbReference>
<dbReference type="InterPro" id="IPR039561">
    <property type="entry name" value="Peptidase_M15C"/>
</dbReference>
<dbReference type="STRING" id="45073.Lqui_1773"/>
<comment type="caution">
    <text evidence="2">The sequence shown here is derived from an EMBL/GenBank/DDBJ whole genome shotgun (WGS) entry which is preliminary data.</text>
</comment>
<dbReference type="CDD" id="cd14845">
    <property type="entry name" value="L-Ala-D-Glu_peptidase_like"/>
    <property type="match status" value="1"/>
</dbReference>
<dbReference type="InterPro" id="IPR009045">
    <property type="entry name" value="Zn_M74/Hedgehog-like"/>
</dbReference>
<name>A0A0W0Y159_9GAMM</name>
<dbReference type="Gene3D" id="3.30.1380.10">
    <property type="match status" value="1"/>
</dbReference>
<gene>
    <name evidence="2" type="ORF">Lqui_1773</name>
</gene>
<dbReference type="AlphaFoldDB" id="A0A0W0Y159"/>